<evidence type="ECO:0000313" key="3">
    <source>
        <dbReference type="EMBL" id="ADY01608.1"/>
    </source>
</evidence>
<dbReference type="STRING" id="985053.VMUT_1403"/>
<reference evidence="3 4" key="1">
    <citation type="journal article" date="2011" name="J. Bacteriol.">
        <title>Complete genome sequence of 'Vulcanisaeta moutnovskia' strain 768-28, a novel member of the hyperthermophilic crenarchaeal genus vulcanisaeta.</title>
        <authorList>
            <person name="Gumerov V.M."/>
            <person name="Mardanov A.V."/>
            <person name="Beletsky A.V."/>
            <person name="Prokofeva M.I."/>
            <person name="Bonch-Osmolovskaya E.A."/>
            <person name="Ravin N.V."/>
            <person name="Skryabin K.G."/>
        </authorList>
    </citation>
    <scope>NUCLEOTIDE SEQUENCE [LARGE SCALE GENOMIC DNA]</scope>
    <source>
        <strain evidence="3 4">768-28</strain>
    </source>
</reference>
<dbReference type="OrthoDB" id="269293at2157"/>
<organism evidence="3 4">
    <name type="scientific">Vulcanisaeta moutnovskia (strain 768-28)</name>
    <dbReference type="NCBI Taxonomy" id="985053"/>
    <lineage>
        <taxon>Archaea</taxon>
        <taxon>Thermoproteota</taxon>
        <taxon>Thermoprotei</taxon>
        <taxon>Thermoproteales</taxon>
        <taxon>Thermoproteaceae</taxon>
        <taxon>Vulcanisaeta</taxon>
    </lineage>
</organism>
<sequence length="130" mass="14777">MRVIDSSALIKYFAREIGWERVRELMMDGVITIDLAIKEVANALWKKVIRGETNYDTALTIIKTLLEDTIPIIDQREYLMKALELAVKHRITIYDAIFIVLALEKNMELITSDKAQAAVAEKIGVKVTLV</sequence>
<dbReference type="GeneID" id="10289055"/>
<dbReference type="InterPro" id="IPR051619">
    <property type="entry name" value="TypeII_TA_RNase_PINc/VapC"/>
</dbReference>
<dbReference type="PANTHER" id="PTHR35901">
    <property type="entry name" value="RIBONUCLEASE VAPC3"/>
    <property type="match status" value="1"/>
</dbReference>
<keyword evidence="1" id="KW-0460">Magnesium</keyword>
<name>F0QT19_VULM7</name>
<dbReference type="InterPro" id="IPR002716">
    <property type="entry name" value="PIN_dom"/>
</dbReference>
<evidence type="ECO:0000256" key="1">
    <source>
        <dbReference type="ARBA" id="ARBA00022842"/>
    </source>
</evidence>
<dbReference type="HOGENOM" id="CLU_121774_2_1_2"/>
<dbReference type="CDD" id="cd09873">
    <property type="entry name" value="PIN_Pae0151-like"/>
    <property type="match status" value="1"/>
</dbReference>
<feature type="domain" description="PIN" evidence="2">
    <location>
        <begin position="3"/>
        <end position="121"/>
    </location>
</feature>
<dbReference type="Pfam" id="PF01850">
    <property type="entry name" value="PIN"/>
    <property type="match status" value="1"/>
</dbReference>
<proteinExistence type="predicted"/>
<dbReference type="EMBL" id="CP002529">
    <property type="protein sequence ID" value="ADY01608.1"/>
    <property type="molecule type" value="Genomic_DNA"/>
</dbReference>
<dbReference type="Gene3D" id="3.40.50.1010">
    <property type="entry name" value="5'-nuclease"/>
    <property type="match status" value="1"/>
</dbReference>
<dbReference type="SUPFAM" id="SSF88723">
    <property type="entry name" value="PIN domain-like"/>
    <property type="match status" value="1"/>
</dbReference>
<protein>
    <submittedName>
        <fullName evidence="3">PilT domain protein</fullName>
    </submittedName>
</protein>
<dbReference type="RefSeq" id="WP_013604770.1">
    <property type="nucleotide sequence ID" value="NC_015151.1"/>
</dbReference>
<accession>F0QT19</accession>
<dbReference type="InterPro" id="IPR044153">
    <property type="entry name" value="PIN_Pae0151-like"/>
</dbReference>
<dbReference type="PANTHER" id="PTHR35901:SF1">
    <property type="entry name" value="EXONUCLEASE VAPC9"/>
    <property type="match status" value="1"/>
</dbReference>
<dbReference type="KEGG" id="vmo:VMUT_1403"/>
<gene>
    <name evidence="3" type="ordered locus">VMUT_1403</name>
</gene>
<dbReference type="InterPro" id="IPR029060">
    <property type="entry name" value="PIN-like_dom_sf"/>
</dbReference>
<evidence type="ECO:0000313" key="4">
    <source>
        <dbReference type="Proteomes" id="UP000007485"/>
    </source>
</evidence>
<evidence type="ECO:0000259" key="2">
    <source>
        <dbReference type="Pfam" id="PF01850"/>
    </source>
</evidence>
<dbReference type="Proteomes" id="UP000007485">
    <property type="component" value="Chromosome"/>
</dbReference>
<keyword evidence="4" id="KW-1185">Reference proteome</keyword>
<dbReference type="AlphaFoldDB" id="F0QT19"/>
<dbReference type="eggNOG" id="arCOG00726">
    <property type="taxonomic scope" value="Archaea"/>
</dbReference>